<evidence type="ECO:0000256" key="7">
    <source>
        <dbReference type="ARBA" id="ARBA00022694"/>
    </source>
</evidence>
<dbReference type="InterPro" id="IPR014729">
    <property type="entry name" value="Rossmann-like_a/b/a_fold"/>
</dbReference>
<feature type="domain" description="tRNA-specific 2-thiouridylase MnmA-like central" evidence="14">
    <location>
        <begin position="236"/>
        <end position="294"/>
    </location>
</feature>
<dbReference type="InterPro" id="IPR046884">
    <property type="entry name" value="MnmA-like_central"/>
</dbReference>
<evidence type="ECO:0000259" key="13">
    <source>
        <dbReference type="Pfam" id="PF20258"/>
    </source>
</evidence>
<dbReference type="CDD" id="cd01998">
    <property type="entry name" value="MnmA_TRMU-like"/>
    <property type="match status" value="1"/>
</dbReference>
<evidence type="ECO:0000313" key="15">
    <source>
        <dbReference type="EMBL" id="VDP12977.1"/>
    </source>
</evidence>
<dbReference type="NCBIfam" id="TIGR00420">
    <property type="entry name" value="trmU"/>
    <property type="match status" value="1"/>
</dbReference>
<evidence type="ECO:0000256" key="2">
    <source>
        <dbReference type="ARBA" id="ARBA00004173"/>
    </source>
</evidence>
<name>A0A183IUV3_9BILA</name>
<evidence type="ECO:0000256" key="3">
    <source>
        <dbReference type="ARBA" id="ARBA00006191"/>
    </source>
</evidence>
<evidence type="ECO:0000256" key="11">
    <source>
        <dbReference type="ARBA" id="ARBA00023157"/>
    </source>
</evidence>
<organism evidence="17">
    <name type="scientific">Soboliphyme baturini</name>
    <dbReference type="NCBI Taxonomy" id="241478"/>
    <lineage>
        <taxon>Eukaryota</taxon>
        <taxon>Metazoa</taxon>
        <taxon>Ecdysozoa</taxon>
        <taxon>Nematoda</taxon>
        <taxon>Enoplea</taxon>
        <taxon>Dorylaimia</taxon>
        <taxon>Dioctophymatida</taxon>
        <taxon>Dioctophymatoidea</taxon>
        <taxon>Soboliphymatidae</taxon>
        <taxon>Soboliphyme</taxon>
    </lineage>
</organism>
<comment type="catalytic activity">
    <reaction evidence="12">
        <text>5-taurinomethyluridine(34) in tRNA + S-sulfanyl-L-cysteinyl-[protein] + AH2 + ATP = 5-taurinomethyl-2-thiouridine(34) in tRNA + L-cysteinyl-[protein] + A + AMP + diphosphate + H(+)</text>
        <dbReference type="Rhea" id="RHEA:47040"/>
        <dbReference type="Rhea" id="RHEA-COMP:10131"/>
        <dbReference type="Rhea" id="RHEA-COMP:11726"/>
        <dbReference type="Rhea" id="RHEA-COMP:11732"/>
        <dbReference type="Rhea" id="RHEA-COMP:11733"/>
        <dbReference type="ChEBI" id="CHEBI:13193"/>
        <dbReference type="ChEBI" id="CHEBI:15378"/>
        <dbReference type="ChEBI" id="CHEBI:17499"/>
        <dbReference type="ChEBI" id="CHEBI:29950"/>
        <dbReference type="ChEBI" id="CHEBI:30616"/>
        <dbReference type="ChEBI" id="CHEBI:33019"/>
        <dbReference type="ChEBI" id="CHEBI:61963"/>
        <dbReference type="ChEBI" id="CHEBI:87171"/>
        <dbReference type="ChEBI" id="CHEBI:87172"/>
        <dbReference type="ChEBI" id="CHEBI:456215"/>
        <dbReference type="EC" id="2.8.1.14"/>
    </reaction>
</comment>
<evidence type="ECO:0000259" key="14">
    <source>
        <dbReference type="Pfam" id="PF20259"/>
    </source>
</evidence>
<keyword evidence="16" id="KW-1185">Reference proteome</keyword>
<sequence>MFRKVACAVSGGVDSAVTIHLLAKRGLDVTGVYMNNWDSFDETGKCSSNQDMLDARKVCDTLKIPFLTIDFVRQYWLDVFNYLIESYQKGFTPNPDIVCNKCIKFGTFHEHAMELGFHAVATGHYAKSSFGDYLEKYDPCENVDLDARLLRPVDSMKDQTFFLSSISQAALRRTMFPLSKILKGEVRRIAKEIGLGWLNEKRESTGICMIGKRNFAKFIEEVIALEPMSDGVLNFSKYIAEKPGKIIDVDSGQIISEHKGIHYFTMGQRVKLPGQRNAHFVAKLSAKDNIVYVASSSFHPALYGKRLIVSDPHWVFGSPPENLQKNGKMICNFKFQHVQRMVRCQLGSCSNPADLWVTLDFPTRSLCLGQFAVFYVDNECLGSAEITRVEPLWYPLF</sequence>
<dbReference type="Gene3D" id="3.40.50.620">
    <property type="entry name" value="HUPs"/>
    <property type="match status" value="1"/>
</dbReference>
<evidence type="ECO:0000256" key="8">
    <source>
        <dbReference type="ARBA" id="ARBA00022741"/>
    </source>
</evidence>
<reference evidence="15 16" key="2">
    <citation type="submission" date="2018-11" db="EMBL/GenBank/DDBJ databases">
        <authorList>
            <consortium name="Pathogen Informatics"/>
        </authorList>
    </citation>
    <scope>NUCLEOTIDE SEQUENCE [LARGE SCALE GENOMIC DNA]</scope>
</reference>
<evidence type="ECO:0000256" key="12">
    <source>
        <dbReference type="ARBA" id="ARBA00049564"/>
    </source>
</evidence>
<feature type="domain" description="tRNA-specific 2-thiouridylase MnmA-like C-terminal" evidence="13">
    <location>
        <begin position="306"/>
        <end position="386"/>
    </location>
</feature>
<evidence type="ECO:0000313" key="16">
    <source>
        <dbReference type="Proteomes" id="UP000270296"/>
    </source>
</evidence>
<evidence type="ECO:0000256" key="5">
    <source>
        <dbReference type="ARBA" id="ARBA00022555"/>
    </source>
</evidence>
<dbReference type="EC" id="2.8.1.14" evidence="4"/>
<dbReference type="Pfam" id="PF20259">
    <property type="entry name" value="tRNA_Me_trans_M"/>
    <property type="match status" value="1"/>
</dbReference>
<dbReference type="PANTHER" id="PTHR11933:SF5">
    <property type="entry name" value="MITOCHONDRIAL TRNA-SPECIFIC 2-THIOURIDYLASE 1"/>
    <property type="match status" value="1"/>
</dbReference>
<proteinExistence type="inferred from homology"/>
<dbReference type="Gene3D" id="2.30.30.280">
    <property type="entry name" value="Adenine nucleotide alpha hydrolases-like domains"/>
    <property type="match status" value="1"/>
</dbReference>
<comment type="function">
    <text evidence="1">Catalyzes the 2-thiolation of uridine at the wobble position (U34) of mitochondrial tRNA(Lys), tRNA(Glu) and tRNA(Gln). Required for the formation of 5-taurinomethyl-2-thiouridine (tm5s2U) of mitochondrial tRNA(Lys), tRNA(Glu), and tRNA(Gln) at the wobble position. ATP is required to activate the C2 atom of the wobble base.</text>
</comment>
<keyword evidence="7" id="KW-0819">tRNA processing</keyword>
<comment type="similarity">
    <text evidence="3">Belongs to the MnmA/TRMU family.</text>
</comment>
<dbReference type="WBParaSite" id="SBAD_0000767701-mRNA-1">
    <property type="protein sequence ID" value="SBAD_0000767701-mRNA-1"/>
    <property type="gene ID" value="SBAD_0000767701"/>
</dbReference>
<dbReference type="EMBL" id="UZAM01010586">
    <property type="protein sequence ID" value="VDP12977.1"/>
    <property type="molecule type" value="Genomic_DNA"/>
</dbReference>
<dbReference type="GO" id="GO:0005739">
    <property type="term" value="C:mitochondrion"/>
    <property type="evidence" value="ECO:0007669"/>
    <property type="project" value="UniProtKB-SubCell"/>
</dbReference>
<keyword evidence="11" id="KW-1015">Disulfide bond</keyword>
<evidence type="ECO:0000313" key="17">
    <source>
        <dbReference type="WBParaSite" id="SBAD_0000767701-mRNA-1"/>
    </source>
</evidence>
<evidence type="ECO:0000256" key="6">
    <source>
        <dbReference type="ARBA" id="ARBA00022679"/>
    </source>
</evidence>
<dbReference type="FunFam" id="2.30.30.280:FF:000001">
    <property type="entry name" value="tRNA-specific 2-thiouridylase MnmA"/>
    <property type="match status" value="1"/>
</dbReference>
<dbReference type="PANTHER" id="PTHR11933">
    <property type="entry name" value="TRNA 5-METHYLAMINOMETHYL-2-THIOURIDYLATE -METHYLTRANSFERASE"/>
    <property type="match status" value="1"/>
</dbReference>
<evidence type="ECO:0000256" key="10">
    <source>
        <dbReference type="ARBA" id="ARBA00022884"/>
    </source>
</evidence>
<evidence type="ECO:0000256" key="1">
    <source>
        <dbReference type="ARBA" id="ARBA00003986"/>
    </source>
</evidence>
<dbReference type="InterPro" id="IPR023382">
    <property type="entry name" value="MnmA-like_central_sf"/>
</dbReference>
<dbReference type="GO" id="GO:0061708">
    <property type="term" value="F:tRNA-5-taurinomethyluridine 2-sulfurtransferase"/>
    <property type="evidence" value="ECO:0007669"/>
    <property type="project" value="UniProtKB-EC"/>
</dbReference>
<dbReference type="Pfam" id="PF03054">
    <property type="entry name" value="tRNA_Me_trans"/>
    <property type="match status" value="1"/>
</dbReference>
<dbReference type="GO" id="GO:0000049">
    <property type="term" value="F:tRNA binding"/>
    <property type="evidence" value="ECO:0007669"/>
    <property type="project" value="UniProtKB-KW"/>
</dbReference>
<evidence type="ECO:0000256" key="4">
    <source>
        <dbReference type="ARBA" id="ARBA00011953"/>
    </source>
</evidence>
<reference evidence="17" key="1">
    <citation type="submission" date="2016-06" db="UniProtKB">
        <authorList>
            <consortium name="WormBaseParasite"/>
        </authorList>
    </citation>
    <scope>IDENTIFICATION</scope>
</reference>
<dbReference type="GO" id="GO:0005524">
    <property type="term" value="F:ATP binding"/>
    <property type="evidence" value="ECO:0007669"/>
    <property type="project" value="UniProtKB-KW"/>
</dbReference>
<dbReference type="Pfam" id="PF20258">
    <property type="entry name" value="tRNA_Me_trans_C"/>
    <property type="match status" value="1"/>
</dbReference>
<dbReference type="OrthoDB" id="3685at2759"/>
<dbReference type="Proteomes" id="UP000270296">
    <property type="component" value="Unassembled WGS sequence"/>
</dbReference>
<dbReference type="GO" id="GO:0002143">
    <property type="term" value="P:tRNA wobble position uridine thiolation"/>
    <property type="evidence" value="ECO:0007669"/>
    <property type="project" value="TreeGrafter"/>
</dbReference>
<accession>A0A183IUV3</accession>
<keyword evidence="8" id="KW-0547">Nucleotide-binding</keyword>
<dbReference type="AlphaFoldDB" id="A0A183IUV3"/>
<keyword evidence="5" id="KW-0820">tRNA-binding</keyword>
<dbReference type="InterPro" id="IPR004506">
    <property type="entry name" value="MnmA-like"/>
</dbReference>
<dbReference type="FunFam" id="3.40.50.620:FF:000104">
    <property type="entry name" value="Mitochondrial tRNA-specific 2-thiouridylase 1"/>
    <property type="match status" value="1"/>
</dbReference>
<dbReference type="Gene3D" id="2.40.30.10">
    <property type="entry name" value="Translation factors"/>
    <property type="match status" value="1"/>
</dbReference>
<dbReference type="SUPFAM" id="SSF52402">
    <property type="entry name" value="Adenine nucleotide alpha hydrolases-like"/>
    <property type="match status" value="1"/>
</dbReference>
<keyword evidence="9" id="KW-0067">ATP-binding</keyword>
<gene>
    <name evidence="15" type="ORF">SBAD_LOCUS7400</name>
</gene>
<keyword evidence="10" id="KW-0694">RNA-binding</keyword>
<keyword evidence="6" id="KW-0808">Transferase</keyword>
<evidence type="ECO:0000256" key="9">
    <source>
        <dbReference type="ARBA" id="ARBA00022840"/>
    </source>
</evidence>
<protein>
    <recommendedName>
        <fullName evidence="4">tRNA-5-taurinomethyluridine 2-sulfurtransferase</fullName>
        <ecNumber evidence="4">2.8.1.14</ecNumber>
    </recommendedName>
</protein>
<dbReference type="NCBIfam" id="NF001138">
    <property type="entry name" value="PRK00143.1"/>
    <property type="match status" value="1"/>
</dbReference>
<dbReference type="InterPro" id="IPR046885">
    <property type="entry name" value="MnmA-like_C"/>
</dbReference>
<comment type="subcellular location">
    <subcellularLocation>
        <location evidence="2">Mitochondrion</location>
    </subcellularLocation>
</comment>